<gene>
    <name evidence="2" type="ORF">SCF082_LOCUS11661</name>
</gene>
<sequence>MFRTDPQKDRYTQGEELVRTRPKAIQHIVYTSDFEKSASSGEGAKENYSKEILSEARGEEGARWEEDQDQWRRGKESSEWWHDSAGDSQHQLCSGEPVRALLPELQGRLQGEQVQAFRDDVLFLENRSAAAGEKTLASIEFYNHTGKTSELRVHNLVQKTFQEAGCWIGMPHLHLNQLRHGGASDDLGKRLRDHNAVKDRGDAG</sequence>
<name>A0ABP0JEH0_9DINO</name>
<comment type="caution">
    <text evidence="2">The sequence shown here is derived from an EMBL/GenBank/DDBJ whole genome shotgun (WGS) entry which is preliminary data.</text>
</comment>
<feature type="compositionally biased region" description="Basic and acidic residues" evidence="1">
    <location>
        <begin position="43"/>
        <end position="70"/>
    </location>
</feature>
<keyword evidence="3" id="KW-1185">Reference proteome</keyword>
<evidence type="ECO:0000313" key="2">
    <source>
        <dbReference type="EMBL" id="CAK9012807.1"/>
    </source>
</evidence>
<accession>A0ABP0JEH0</accession>
<dbReference type="Proteomes" id="UP001642464">
    <property type="component" value="Unassembled WGS sequence"/>
</dbReference>
<protein>
    <submittedName>
        <fullName evidence="2">Peptide chain release factor 1</fullName>
    </submittedName>
</protein>
<dbReference type="EMBL" id="CAXAMM010006943">
    <property type="protein sequence ID" value="CAK9012807.1"/>
    <property type="molecule type" value="Genomic_DNA"/>
</dbReference>
<proteinExistence type="predicted"/>
<evidence type="ECO:0000313" key="3">
    <source>
        <dbReference type="Proteomes" id="UP001642464"/>
    </source>
</evidence>
<feature type="region of interest" description="Disordered" evidence="1">
    <location>
        <begin position="184"/>
        <end position="204"/>
    </location>
</feature>
<organism evidence="2 3">
    <name type="scientific">Durusdinium trenchii</name>
    <dbReference type="NCBI Taxonomy" id="1381693"/>
    <lineage>
        <taxon>Eukaryota</taxon>
        <taxon>Sar</taxon>
        <taxon>Alveolata</taxon>
        <taxon>Dinophyceae</taxon>
        <taxon>Suessiales</taxon>
        <taxon>Symbiodiniaceae</taxon>
        <taxon>Durusdinium</taxon>
    </lineage>
</organism>
<feature type="region of interest" description="Disordered" evidence="1">
    <location>
        <begin position="34"/>
        <end position="70"/>
    </location>
</feature>
<reference evidence="2 3" key="1">
    <citation type="submission" date="2024-02" db="EMBL/GenBank/DDBJ databases">
        <authorList>
            <person name="Chen Y."/>
            <person name="Shah S."/>
            <person name="Dougan E. K."/>
            <person name="Thang M."/>
            <person name="Chan C."/>
        </authorList>
    </citation>
    <scope>NUCLEOTIDE SEQUENCE [LARGE SCALE GENOMIC DNA]</scope>
</reference>
<evidence type="ECO:0000256" key="1">
    <source>
        <dbReference type="SAM" id="MobiDB-lite"/>
    </source>
</evidence>